<evidence type="ECO:0000256" key="1">
    <source>
        <dbReference type="ARBA" id="ARBA00023015"/>
    </source>
</evidence>
<evidence type="ECO:0000259" key="5">
    <source>
        <dbReference type="Pfam" id="PF04082"/>
    </source>
</evidence>
<evidence type="ECO:0000313" key="7">
    <source>
        <dbReference type="Proteomes" id="UP000215305"/>
    </source>
</evidence>
<dbReference type="GO" id="GO:0006351">
    <property type="term" value="P:DNA-templated transcription"/>
    <property type="evidence" value="ECO:0007669"/>
    <property type="project" value="InterPro"/>
</dbReference>
<feature type="region of interest" description="Disordered" evidence="4">
    <location>
        <begin position="516"/>
        <end position="535"/>
    </location>
</feature>
<dbReference type="Pfam" id="PF04082">
    <property type="entry name" value="Fungal_trans"/>
    <property type="match status" value="1"/>
</dbReference>
<dbReference type="GO" id="GO:0003677">
    <property type="term" value="F:DNA binding"/>
    <property type="evidence" value="ECO:0007669"/>
    <property type="project" value="InterPro"/>
</dbReference>
<proteinExistence type="predicted"/>
<evidence type="ECO:0000256" key="2">
    <source>
        <dbReference type="ARBA" id="ARBA00023163"/>
    </source>
</evidence>
<dbReference type="PANTHER" id="PTHR47840">
    <property type="entry name" value="ZN(II)2CYS6 TRANSCRIPTION FACTOR (EUROFUNG)-RELATED"/>
    <property type="match status" value="1"/>
</dbReference>
<dbReference type="VEuPathDB" id="FungiDB:CDV56_100415"/>
<keyword evidence="3" id="KW-0539">Nucleus</keyword>
<dbReference type="OrthoDB" id="5392779at2759"/>
<keyword evidence="7" id="KW-1185">Reference proteome</keyword>
<name>A0A397FXF4_ASPTH</name>
<protein>
    <recommendedName>
        <fullName evidence="5">Xylanolytic transcriptional activator regulatory domain-containing protein</fullName>
    </recommendedName>
</protein>
<organism evidence="6 7">
    <name type="scientific">Aspergillus thermomutatus</name>
    <name type="common">Neosartorya pseudofischeri</name>
    <dbReference type="NCBI Taxonomy" id="41047"/>
    <lineage>
        <taxon>Eukaryota</taxon>
        <taxon>Fungi</taxon>
        <taxon>Dikarya</taxon>
        <taxon>Ascomycota</taxon>
        <taxon>Pezizomycotina</taxon>
        <taxon>Eurotiomycetes</taxon>
        <taxon>Eurotiomycetidae</taxon>
        <taxon>Eurotiales</taxon>
        <taxon>Aspergillaceae</taxon>
        <taxon>Aspergillus</taxon>
        <taxon>Aspergillus subgen. Fumigati</taxon>
    </lineage>
</organism>
<dbReference type="PANTHER" id="PTHR47840:SF1">
    <property type="entry name" value="ZN(II)2CYS6 TRANSCRIPTION FACTOR (EUROFUNG)"/>
    <property type="match status" value="1"/>
</dbReference>
<comment type="caution">
    <text evidence="6">The sequence shown here is derived from an EMBL/GenBank/DDBJ whole genome shotgun (WGS) entry which is preliminary data.</text>
</comment>
<keyword evidence="2" id="KW-0804">Transcription</keyword>
<feature type="domain" description="Xylanolytic transcriptional activator regulatory" evidence="5">
    <location>
        <begin position="133"/>
        <end position="261"/>
    </location>
</feature>
<dbReference type="CDD" id="cd12148">
    <property type="entry name" value="fungal_TF_MHR"/>
    <property type="match status" value="1"/>
</dbReference>
<evidence type="ECO:0000313" key="6">
    <source>
        <dbReference type="EMBL" id="RHZ43217.1"/>
    </source>
</evidence>
<dbReference type="AlphaFoldDB" id="A0A397FXF4"/>
<evidence type="ECO:0000256" key="3">
    <source>
        <dbReference type="ARBA" id="ARBA00023242"/>
    </source>
</evidence>
<evidence type="ECO:0000256" key="4">
    <source>
        <dbReference type="SAM" id="MobiDB-lite"/>
    </source>
</evidence>
<dbReference type="GO" id="GO:0008270">
    <property type="term" value="F:zinc ion binding"/>
    <property type="evidence" value="ECO:0007669"/>
    <property type="project" value="InterPro"/>
</dbReference>
<dbReference type="STRING" id="41047.A0A397FXF4"/>
<keyword evidence="1" id="KW-0805">Transcription regulation</keyword>
<reference evidence="6" key="1">
    <citation type="submission" date="2018-08" db="EMBL/GenBank/DDBJ databases">
        <title>Draft genome sequence of azole-resistant Aspergillus thermomutatus (Neosartorya pseudofischeri) strain HMR AF 39, isolated from a human nasal aspirate.</title>
        <authorList>
            <person name="Parent-Michaud M."/>
            <person name="Dufresne P.J."/>
            <person name="Fournier E."/>
            <person name="Martineau C."/>
            <person name="Moreira S."/>
            <person name="Perkins V."/>
            <person name="De Repentigny L."/>
            <person name="Dufresne S.F."/>
        </authorList>
    </citation>
    <scope>NUCLEOTIDE SEQUENCE [LARGE SCALE GENOMIC DNA]</scope>
    <source>
        <strain evidence="6">HMR AF 39</strain>
    </source>
</reference>
<dbReference type="Proteomes" id="UP000215305">
    <property type="component" value="Unassembled WGS sequence"/>
</dbReference>
<dbReference type="RefSeq" id="XP_026609607.1">
    <property type="nucleotide sequence ID" value="XM_026754034.1"/>
</dbReference>
<sequence length="754" mass="84467">MDRIPDCGASGLIPSAIERSVNDSRSFFPPWAIPSRAQSDVGSPTERLENLRQQLATMLPCQRDVDCLLSSSHGWWLVQQHMMAHLPDSVDNDAHMVFNVSAISKKHPIMIARLLFCVAICIQQLPPDMDMQTIQTTTSLREMMSSIIEFLNQKVTSDDEMIGNFEGVECLALQGIYEVNAGNLRRSWLCYRKAITIAQLLGLHRMYVQTDWKSQELALARRRHLWCQVSRGERYLSVILGVPSATGPGALPFDDDAAWLSPEDIYHKHLYHIAGLILARNQETSTHSFSTTQRIGEQLDSLAEQMPSPWWEVPTNILNNRTKEASVQFERVMCQIWHFELAVLLHLPFMLLGATDRRYEYSRTSCLDASRNLIKRWLAIRASQRNFYFSNLLEFEVFTAATTLLLGLLGPHRSTDPDALQVRTDDAELVETVVQNFERLKQHGSGMSVGDQSISVIRTLQSFLQGRHISGNLRLEIPFFGTIKIARSGAVEALEGERVLGANAPRNILFHRPTQLATSPSVTGPEPSVGRQEPQAKVVNTGSYAGKEMGSQDTALRFSDGHLQFSETSDIPGILDGKPPSYVRLTRSTKHFQLEHIPPNNRSSRTQYQKKIMALKTDTASILAAAETHILSYCADLTSPIFKTSSERAAKMATYYLPTISFFTEGTITQLSDRSLYVQLIAGPLDKLGGLPEVKGHKVEAVGENSAIIWLVLEVKGIEISNVYFFRKMEDGAEGFEGGIFDGEIWMLKQLAKE</sequence>
<dbReference type="InterPro" id="IPR007219">
    <property type="entry name" value="XnlR_reg_dom"/>
</dbReference>
<dbReference type="GeneID" id="38122389"/>
<dbReference type="EMBL" id="NKHU02000469">
    <property type="protein sequence ID" value="RHZ43217.1"/>
    <property type="molecule type" value="Genomic_DNA"/>
</dbReference>
<gene>
    <name evidence="6" type="ORF">CDV56_100415</name>
</gene>
<accession>A0A397FXF4</accession>